<dbReference type="GO" id="GO:0006397">
    <property type="term" value="P:mRNA processing"/>
    <property type="evidence" value="ECO:0007669"/>
    <property type="project" value="UniProtKB-KW"/>
</dbReference>
<keyword evidence="4" id="KW-0539">Nucleus</keyword>
<evidence type="ECO:0000313" key="8">
    <source>
        <dbReference type="WBParaSite" id="GPLIN_000096900"/>
    </source>
</evidence>
<dbReference type="AlphaFoldDB" id="A0A183BK39"/>
<reference evidence="8" key="3">
    <citation type="submission" date="2016-06" db="UniProtKB">
        <authorList>
            <consortium name="WormBaseParasite"/>
        </authorList>
    </citation>
    <scope>IDENTIFICATION</scope>
</reference>
<organism evidence="7 8">
    <name type="scientific">Globodera pallida</name>
    <name type="common">Potato cyst nematode worm</name>
    <name type="synonym">Heterodera pallida</name>
    <dbReference type="NCBI Taxonomy" id="36090"/>
    <lineage>
        <taxon>Eukaryota</taxon>
        <taxon>Metazoa</taxon>
        <taxon>Ecdysozoa</taxon>
        <taxon>Nematoda</taxon>
        <taxon>Chromadorea</taxon>
        <taxon>Rhabditida</taxon>
        <taxon>Tylenchina</taxon>
        <taxon>Tylenchomorpha</taxon>
        <taxon>Tylenchoidea</taxon>
        <taxon>Heteroderidae</taxon>
        <taxon>Heteroderinae</taxon>
        <taxon>Globodera</taxon>
    </lineage>
</organism>
<comment type="subcellular location">
    <subcellularLocation>
        <location evidence="1">Nucleus</location>
    </subcellularLocation>
</comment>
<comment type="similarity">
    <text evidence="2">Belongs to the FIP1 family.</text>
</comment>
<evidence type="ECO:0000256" key="4">
    <source>
        <dbReference type="ARBA" id="ARBA00023242"/>
    </source>
</evidence>
<dbReference type="Pfam" id="PF05182">
    <property type="entry name" value="Fip1"/>
    <property type="match status" value="1"/>
</dbReference>
<reference evidence="7" key="2">
    <citation type="submission" date="2014-05" db="EMBL/GenBank/DDBJ databases">
        <title>The genome and life-stage specific transcriptomes of Globodera pallida elucidate key aspects of plant parasitism by a cyst nematode.</title>
        <authorList>
            <person name="Cotton J.A."/>
            <person name="Lilley C.J."/>
            <person name="Jones L.M."/>
            <person name="Kikuchi T."/>
            <person name="Reid A.J."/>
            <person name="Thorpe P."/>
            <person name="Tsai I.J."/>
            <person name="Beasley H."/>
            <person name="Blok V."/>
            <person name="Cock P.J.A."/>
            <person name="Van den Akker S.E."/>
            <person name="Holroyd N."/>
            <person name="Hunt M."/>
            <person name="Mantelin S."/>
            <person name="Naghra H."/>
            <person name="Pain A."/>
            <person name="Palomares-Rius J.E."/>
            <person name="Zarowiecki M."/>
            <person name="Berriman M."/>
            <person name="Jones J.T."/>
            <person name="Urwin P.E."/>
        </authorList>
    </citation>
    <scope>NUCLEOTIDE SEQUENCE [LARGE SCALE GENOMIC DNA]</scope>
    <source>
        <strain evidence="7">Lindley</strain>
    </source>
</reference>
<dbReference type="InterPro" id="IPR007854">
    <property type="entry name" value="Fip1_dom"/>
</dbReference>
<feature type="region of interest" description="Disordered" evidence="5">
    <location>
        <begin position="21"/>
        <end position="48"/>
    </location>
</feature>
<feature type="domain" description="Pre-mRNA polyadenylation factor Fip1" evidence="6">
    <location>
        <begin position="97"/>
        <end position="139"/>
    </location>
</feature>
<sequence length="276" mass="30498">MSDDQEELSTAMEQSIVQIIDKGDQQKEAEAIPEKEPMDDRPAFLNDDESDEDDFVVTIGEIKTNVFQKQQRVGTVGGAAIDLDANPTLKDGSQIYDLDLATMEDKPWRKPGADITDYFNYGFNEESWNQYCERQRKFRIEFGTDQTAINKAILSNIQLTGPVQVGLQTFAGGRQLVNLVGGQESKQNKVQKIVLDLSKPPPPITDQPQSVSLISRTVISGSGIITRQESESTANSHQPASAVLLFGNSASRDDNHIPFDGFLKATSQFRPRDSAS</sequence>
<dbReference type="WBParaSite" id="GPLIN_000096900">
    <property type="protein sequence ID" value="GPLIN_000096900"/>
    <property type="gene ID" value="GPLIN_000096900"/>
</dbReference>
<protein>
    <submittedName>
        <fullName evidence="8">Pre-mRNA 3'-end-processing factor FIP1</fullName>
    </submittedName>
</protein>
<dbReference type="PANTHER" id="PTHR13484:SF0">
    <property type="entry name" value="PRE-MRNA 3'-END-PROCESSING FACTOR FIP1"/>
    <property type="match status" value="1"/>
</dbReference>
<evidence type="ECO:0000256" key="1">
    <source>
        <dbReference type="ARBA" id="ARBA00004123"/>
    </source>
</evidence>
<reference evidence="7" key="1">
    <citation type="submission" date="2013-12" db="EMBL/GenBank/DDBJ databases">
        <authorList>
            <person name="Aslett M."/>
        </authorList>
    </citation>
    <scope>NUCLEOTIDE SEQUENCE [LARGE SCALE GENOMIC DNA]</scope>
    <source>
        <strain evidence="7">Lindley</strain>
    </source>
</reference>
<evidence type="ECO:0000256" key="5">
    <source>
        <dbReference type="SAM" id="MobiDB-lite"/>
    </source>
</evidence>
<dbReference type="GO" id="GO:0005847">
    <property type="term" value="C:mRNA cleavage and polyadenylation specificity factor complex"/>
    <property type="evidence" value="ECO:0007669"/>
    <property type="project" value="TreeGrafter"/>
</dbReference>
<dbReference type="InterPro" id="IPR051187">
    <property type="entry name" value="Pre-mRNA_3'-end_processing_reg"/>
</dbReference>
<evidence type="ECO:0000256" key="2">
    <source>
        <dbReference type="ARBA" id="ARBA00007459"/>
    </source>
</evidence>
<evidence type="ECO:0000259" key="6">
    <source>
        <dbReference type="Pfam" id="PF05182"/>
    </source>
</evidence>
<name>A0A183BK39_GLOPA</name>
<dbReference type="PANTHER" id="PTHR13484">
    <property type="entry name" value="FIP1-LIKE 1 PROTEIN"/>
    <property type="match status" value="1"/>
</dbReference>
<evidence type="ECO:0000313" key="7">
    <source>
        <dbReference type="Proteomes" id="UP000050741"/>
    </source>
</evidence>
<dbReference type="Proteomes" id="UP000050741">
    <property type="component" value="Unassembled WGS sequence"/>
</dbReference>
<evidence type="ECO:0000256" key="3">
    <source>
        <dbReference type="ARBA" id="ARBA00022664"/>
    </source>
</evidence>
<keyword evidence="3" id="KW-0507">mRNA processing</keyword>
<feature type="compositionally biased region" description="Basic and acidic residues" evidence="5">
    <location>
        <begin position="21"/>
        <end position="42"/>
    </location>
</feature>
<accession>A0A183BK39</accession>
<proteinExistence type="inferred from homology"/>
<keyword evidence="7" id="KW-1185">Reference proteome</keyword>